<feature type="compositionally biased region" description="Pro residues" evidence="1">
    <location>
        <begin position="82"/>
        <end position="96"/>
    </location>
</feature>
<dbReference type="Gene3D" id="1.10.287.850">
    <property type="entry name" value="HP0062-like domain"/>
    <property type="match status" value="1"/>
</dbReference>
<protein>
    <submittedName>
        <fullName evidence="3">PE family protein</fullName>
    </submittedName>
</protein>
<dbReference type="AlphaFoldDB" id="A0A1H8QQN1"/>
<evidence type="ECO:0000259" key="2">
    <source>
        <dbReference type="Pfam" id="PF00934"/>
    </source>
</evidence>
<feature type="compositionally biased region" description="Basic and acidic residues" evidence="1">
    <location>
        <begin position="40"/>
        <end position="49"/>
    </location>
</feature>
<dbReference type="InterPro" id="IPR000084">
    <property type="entry name" value="PE-PGRS_N"/>
</dbReference>
<feature type="region of interest" description="Disordered" evidence="1">
    <location>
        <begin position="1"/>
        <end position="113"/>
    </location>
</feature>
<evidence type="ECO:0000313" key="3">
    <source>
        <dbReference type="EMBL" id="SEO56502.1"/>
    </source>
</evidence>
<accession>A0A1H8QQN1</accession>
<name>A0A1H8QQN1_9PSEU</name>
<reference evidence="3 4" key="1">
    <citation type="submission" date="2016-10" db="EMBL/GenBank/DDBJ databases">
        <authorList>
            <person name="de Groot N.N."/>
        </authorList>
    </citation>
    <scope>NUCLEOTIDE SEQUENCE [LARGE SCALE GENOMIC DNA]</scope>
    <source>
        <strain evidence="3 4">DSM 44993</strain>
    </source>
</reference>
<gene>
    <name evidence="3" type="ORF">SAMN04489732_101450</name>
</gene>
<dbReference type="EMBL" id="FOEF01000001">
    <property type="protein sequence ID" value="SEO56502.1"/>
    <property type="molecule type" value="Genomic_DNA"/>
</dbReference>
<dbReference type="Proteomes" id="UP000198582">
    <property type="component" value="Unassembled WGS sequence"/>
</dbReference>
<feature type="compositionally biased region" description="Gly residues" evidence="1">
    <location>
        <begin position="65"/>
        <end position="74"/>
    </location>
</feature>
<evidence type="ECO:0000256" key="1">
    <source>
        <dbReference type="SAM" id="MobiDB-lite"/>
    </source>
</evidence>
<keyword evidence="4" id="KW-1185">Reference proteome</keyword>
<proteinExistence type="predicted"/>
<feature type="domain" description="PE" evidence="2">
    <location>
        <begin position="135"/>
        <end position="222"/>
    </location>
</feature>
<sequence length="234" mass="24343">MTLHITPGASHGRWPGPHGRGDLRGTGFLVGSSLLSSRGETSHEQRVGHPDGAGGYEEGNIMPDGQGGQAGGLNGVYQQNVTPPPPPPPPGSPPLPLSSGGPVTTTGQPPDYKALGTAQAKADFAAAANSGGWEFDPDAMDKVIQKLEGLLDDDLDEAQRHAQVIMQIRPPGGENVSNSFANAAIQSANQYNGFLQGAVNFLMSYVDVLKQVKTAYEKQDHAAIDALRGSGKAD</sequence>
<organism evidence="3 4">
    <name type="scientific">Amycolatopsis saalfeldensis</name>
    <dbReference type="NCBI Taxonomy" id="394193"/>
    <lineage>
        <taxon>Bacteria</taxon>
        <taxon>Bacillati</taxon>
        <taxon>Actinomycetota</taxon>
        <taxon>Actinomycetes</taxon>
        <taxon>Pseudonocardiales</taxon>
        <taxon>Pseudonocardiaceae</taxon>
        <taxon>Amycolatopsis</taxon>
    </lineage>
</organism>
<evidence type="ECO:0000313" key="4">
    <source>
        <dbReference type="Proteomes" id="UP000198582"/>
    </source>
</evidence>
<dbReference type="Pfam" id="PF00934">
    <property type="entry name" value="PE"/>
    <property type="match status" value="1"/>
</dbReference>